<name>A0A543KGA9_9RHOB</name>
<gene>
    <name evidence="5" type="ORF">BD293_2771</name>
</gene>
<protein>
    <recommendedName>
        <fullName evidence="2">3-hydroxyisobutyryl-CoA hydrolase</fullName>
        <ecNumber evidence="2">3.1.2.4</ecNumber>
    </recommendedName>
</protein>
<evidence type="ECO:0000259" key="4">
    <source>
        <dbReference type="Pfam" id="PF16113"/>
    </source>
</evidence>
<keyword evidence="6" id="KW-1185">Reference proteome</keyword>
<dbReference type="RefSeq" id="WP_142082528.1">
    <property type="nucleotide sequence ID" value="NZ_VFPT01000001.1"/>
</dbReference>
<dbReference type="Proteomes" id="UP000320582">
    <property type="component" value="Unassembled WGS sequence"/>
</dbReference>
<dbReference type="GO" id="GO:0003860">
    <property type="term" value="F:3-hydroxyisobutyryl-CoA hydrolase activity"/>
    <property type="evidence" value="ECO:0007669"/>
    <property type="project" value="UniProtKB-EC"/>
</dbReference>
<dbReference type="InterPro" id="IPR045004">
    <property type="entry name" value="ECH_dom"/>
</dbReference>
<evidence type="ECO:0000256" key="2">
    <source>
        <dbReference type="ARBA" id="ARBA00011915"/>
    </source>
</evidence>
<comment type="caution">
    <text evidence="5">The sequence shown here is derived from an EMBL/GenBank/DDBJ whole genome shotgun (WGS) entry which is preliminary data.</text>
</comment>
<dbReference type="PANTHER" id="PTHR43176">
    <property type="entry name" value="3-HYDROXYISOBUTYRYL-COA HYDROLASE-RELATED"/>
    <property type="match status" value="1"/>
</dbReference>
<evidence type="ECO:0000313" key="5">
    <source>
        <dbReference type="EMBL" id="TQM94110.1"/>
    </source>
</evidence>
<dbReference type="SUPFAM" id="SSF52096">
    <property type="entry name" value="ClpP/crotonase"/>
    <property type="match status" value="1"/>
</dbReference>
<comment type="catalytic activity">
    <reaction evidence="1">
        <text>3-hydroxy-2-methylpropanoyl-CoA + H2O = 3-hydroxy-2-methylpropanoate + CoA + H(+)</text>
        <dbReference type="Rhea" id="RHEA:20888"/>
        <dbReference type="ChEBI" id="CHEBI:11805"/>
        <dbReference type="ChEBI" id="CHEBI:15377"/>
        <dbReference type="ChEBI" id="CHEBI:15378"/>
        <dbReference type="ChEBI" id="CHEBI:57287"/>
        <dbReference type="ChEBI" id="CHEBI:57340"/>
        <dbReference type="EC" id="3.1.2.4"/>
    </reaction>
</comment>
<dbReference type="EC" id="3.1.2.4" evidence="2"/>
<dbReference type="OrthoDB" id="9790967at2"/>
<dbReference type="CDD" id="cd06558">
    <property type="entry name" value="crotonase-like"/>
    <property type="match status" value="1"/>
</dbReference>
<evidence type="ECO:0000256" key="3">
    <source>
        <dbReference type="ARBA" id="ARBA00022801"/>
    </source>
</evidence>
<sequence length="349" mass="37097">MTDIDIRIEGRAGRITLTRPKALNALSYEMCLAIDAALKDWARDDAVALVLIDAAGDKAFCAGGDIAQMYSTGKSGDYSYGRQFWSDEYGMNARLAEYSKPIVSFLQGFVMGGGVGVGCHASHRIVGETSQISMPECGIGLVPDVGGSWILSRAPGALGAYLGLTGARMGPGDAIRAGFADLFIPQDHWDSLKAQLVATGDTGALQGSPAPEAALAAHHDSINAAFGQDSLPAIAQALEQDDSTFAAKALQALLRNSPLSMACTLAMLRNLGAQASIRDALAQEYRFTWRAMEHADFLEGIRAAIIDKDRAPRWRHAHLADVTQAEASAMLAALGADELTFETLEETHK</sequence>
<dbReference type="NCBIfam" id="NF004127">
    <property type="entry name" value="PRK05617.1"/>
    <property type="match status" value="1"/>
</dbReference>
<organism evidence="5 6">
    <name type="scientific">Roseinatronobacter monicus</name>
    <dbReference type="NCBI Taxonomy" id="393481"/>
    <lineage>
        <taxon>Bacteria</taxon>
        <taxon>Pseudomonadati</taxon>
        <taxon>Pseudomonadota</taxon>
        <taxon>Alphaproteobacteria</taxon>
        <taxon>Rhodobacterales</taxon>
        <taxon>Paracoccaceae</taxon>
        <taxon>Roseinatronobacter</taxon>
    </lineage>
</organism>
<dbReference type="PANTHER" id="PTHR43176:SF3">
    <property type="entry name" value="3-HYDROXYISOBUTYRYL-COA HYDROLASE, MITOCHONDRIAL"/>
    <property type="match status" value="1"/>
</dbReference>
<dbReference type="AlphaFoldDB" id="A0A543KGA9"/>
<accession>A0A543KGA9</accession>
<dbReference type="InterPro" id="IPR029045">
    <property type="entry name" value="ClpP/crotonase-like_dom_sf"/>
</dbReference>
<evidence type="ECO:0000256" key="1">
    <source>
        <dbReference type="ARBA" id="ARBA00001709"/>
    </source>
</evidence>
<proteinExistence type="predicted"/>
<feature type="domain" description="Enoyl-CoA hydratase/isomerase" evidence="4">
    <location>
        <begin position="13"/>
        <end position="330"/>
    </location>
</feature>
<evidence type="ECO:0000313" key="6">
    <source>
        <dbReference type="Proteomes" id="UP000320582"/>
    </source>
</evidence>
<dbReference type="Pfam" id="PF16113">
    <property type="entry name" value="ECH_2"/>
    <property type="match status" value="1"/>
</dbReference>
<reference evidence="5 6" key="1">
    <citation type="submission" date="2019-06" db="EMBL/GenBank/DDBJ databases">
        <title>Genomic Encyclopedia of Archaeal and Bacterial Type Strains, Phase II (KMG-II): from individual species to whole genera.</title>
        <authorList>
            <person name="Goeker M."/>
        </authorList>
    </citation>
    <scope>NUCLEOTIDE SEQUENCE [LARGE SCALE GENOMIC DNA]</scope>
    <source>
        <strain evidence="5 6">DSM 18423</strain>
    </source>
</reference>
<dbReference type="GO" id="GO:0005829">
    <property type="term" value="C:cytosol"/>
    <property type="evidence" value="ECO:0007669"/>
    <property type="project" value="TreeGrafter"/>
</dbReference>
<dbReference type="EMBL" id="VFPT01000001">
    <property type="protein sequence ID" value="TQM94110.1"/>
    <property type="molecule type" value="Genomic_DNA"/>
</dbReference>
<dbReference type="InterPro" id="IPR032259">
    <property type="entry name" value="HIBYL-CoA-H"/>
</dbReference>
<dbReference type="Gene3D" id="3.90.226.10">
    <property type="entry name" value="2-enoyl-CoA Hydratase, Chain A, domain 1"/>
    <property type="match status" value="1"/>
</dbReference>
<keyword evidence="3" id="KW-0378">Hydrolase</keyword>
<dbReference type="GO" id="GO:0006574">
    <property type="term" value="P:L-valine catabolic process"/>
    <property type="evidence" value="ECO:0007669"/>
    <property type="project" value="TreeGrafter"/>
</dbReference>